<organism evidence="1">
    <name type="scientific">Medicago truncatula</name>
    <name type="common">Barrel medic</name>
    <name type="synonym">Medicago tribuloides</name>
    <dbReference type="NCBI Taxonomy" id="3880"/>
    <lineage>
        <taxon>Eukaryota</taxon>
        <taxon>Viridiplantae</taxon>
        <taxon>Streptophyta</taxon>
        <taxon>Embryophyta</taxon>
        <taxon>Tracheophyta</taxon>
        <taxon>Spermatophyta</taxon>
        <taxon>Magnoliopsida</taxon>
        <taxon>eudicotyledons</taxon>
        <taxon>Gunneridae</taxon>
        <taxon>Pentapetalae</taxon>
        <taxon>rosids</taxon>
        <taxon>fabids</taxon>
        <taxon>Fabales</taxon>
        <taxon>Fabaceae</taxon>
        <taxon>Papilionoideae</taxon>
        <taxon>50 kb inversion clade</taxon>
        <taxon>NPAAA clade</taxon>
        <taxon>Hologalegina</taxon>
        <taxon>IRL clade</taxon>
        <taxon>Trifolieae</taxon>
        <taxon>Medicago</taxon>
    </lineage>
</organism>
<name>I3T0N8_MEDTR</name>
<accession>I3T0N8</accession>
<dbReference type="AlphaFoldDB" id="I3T0N8"/>
<sequence length="74" mass="8438">MSSSRTGPLTFRMMDRDWSSMNSTRTCVTPPREPVRPRTLVTLTSLAVVFEESIAYDVVSVSILKSLRRDCRGW</sequence>
<reference evidence="1" key="1">
    <citation type="submission" date="2012-05" db="EMBL/GenBank/DDBJ databases">
        <authorList>
            <person name="Krishnakumar V."/>
            <person name="Cheung F."/>
            <person name="Xiao Y."/>
            <person name="Chan A."/>
            <person name="Moskal W.A."/>
            <person name="Town C.D."/>
        </authorList>
    </citation>
    <scope>NUCLEOTIDE SEQUENCE</scope>
</reference>
<proteinExistence type="evidence at transcript level"/>
<evidence type="ECO:0000313" key="1">
    <source>
        <dbReference type="EMBL" id="AFK46080.1"/>
    </source>
</evidence>
<dbReference type="EMBL" id="BT146286">
    <property type="protein sequence ID" value="AFK46080.1"/>
    <property type="molecule type" value="mRNA"/>
</dbReference>
<protein>
    <submittedName>
        <fullName evidence="1">Uncharacterized protein</fullName>
    </submittedName>
</protein>